<feature type="chain" id="PRO_5045905488" description="Transglycosylase SLT domain-containing protein" evidence="3">
    <location>
        <begin position="33"/>
        <end position="462"/>
    </location>
</feature>
<evidence type="ECO:0000256" key="2">
    <source>
        <dbReference type="SAM" id="MobiDB-lite"/>
    </source>
</evidence>
<feature type="signal peptide" evidence="3">
    <location>
        <begin position="1"/>
        <end position="32"/>
    </location>
</feature>
<evidence type="ECO:0000313" key="5">
    <source>
        <dbReference type="EMBL" id="GAA5170438.1"/>
    </source>
</evidence>
<dbReference type="InterPro" id="IPR000189">
    <property type="entry name" value="Transglyc_AS"/>
</dbReference>
<accession>A0ABP9R1S3</accession>
<dbReference type="EMBL" id="BAABLD010000017">
    <property type="protein sequence ID" value="GAA5170438.1"/>
    <property type="molecule type" value="Genomic_DNA"/>
</dbReference>
<proteinExistence type="inferred from homology"/>
<feature type="domain" description="Transglycosylase SLT" evidence="4">
    <location>
        <begin position="151"/>
        <end position="253"/>
    </location>
</feature>
<feature type="compositionally biased region" description="Basic residues" evidence="2">
    <location>
        <begin position="445"/>
        <end position="462"/>
    </location>
</feature>
<protein>
    <recommendedName>
        <fullName evidence="4">Transglycosylase SLT domain-containing protein</fullName>
    </recommendedName>
</protein>
<organism evidence="5 6">
    <name type="scientific">Viridibacterium curvum</name>
    <dbReference type="NCBI Taxonomy" id="1101404"/>
    <lineage>
        <taxon>Bacteria</taxon>
        <taxon>Pseudomonadati</taxon>
        <taxon>Pseudomonadota</taxon>
        <taxon>Betaproteobacteria</taxon>
        <taxon>Rhodocyclales</taxon>
        <taxon>Rhodocyclaceae</taxon>
        <taxon>Viridibacterium</taxon>
    </lineage>
</organism>
<evidence type="ECO:0000259" key="4">
    <source>
        <dbReference type="Pfam" id="PF01464"/>
    </source>
</evidence>
<dbReference type="PANTHER" id="PTHR37423:SF2">
    <property type="entry name" value="MEMBRANE-BOUND LYTIC MUREIN TRANSGLYCOSYLASE C"/>
    <property type="match status" value="1"/>
</dbReference>
<keyword evidence="3" id="KW-0732">Signal</keyword>
<dbReference type="CDD" id="cd16894">
    <property type="entry name" value="MltD-like"/>
    <property type="match status" value="1"/>
</dbReference>
<dbReference type="SUPFAM" id="SSF53955">
    <property type="entry name" value="Lysozyme-like"/>
    <property type="match status" value="1"/>
</dbReference>
<evidence type="ECO:0000256" key="1">
    <source>
        <dbReference type="ARBA" id="ARBA00007734"/>
    </source>
</evidence>
<dbReference type="PROSITE" id="PS00922">
    <property type="entry name" value="TRANSGLYCOSYLASE"/>
    <property type="match status" value="1"/>
</dbReference>
<comment type="caution">
    <text evidence="5">The sequence shown here is derived from an EMBL/GenBank/DDBJ whole genome shotgun (WGS) entry which is preliminary data.</text>
</comment>
<gene>
    <name evidence="5" type="ORF">GCM10025770_33370</name>
</gene>
<keyword evidence="6" id="KW-1185">Reference proteome</keyword>
<evidence type="ECO:0000256" key="3">
    <source>
        <dbReference type="SAM" id="SignalP"/>
    </source>
</evidence>
<dbReference type="PANTHER" id="PTHR37423">
    <property type="entry name" value="SOLUBLE LYTIC MUREIN TRANSGLYCOSYLASE-RELATED"/>
    <property type="match status" value="1"/>
</dbReference>
<dbReference type="InterPro" id="IPR008258">
    <property type="entry name" value="Transglycosylase_SLT_dom_1"/>
</dbReference>
<dbReference type="Proteomes" id="UP001500547">
    <property type="component" value="Unassembled WGS sequence"/>
</dbReference>
<dbReference type="Pfam" id="PF01464">
    <property type="entry name" value="SLT"/>
    <property type="match status" value="1"/>
</dbReference>
<reference evidence="6" key="1">
    <citation type="journal article" date="2019" name="Int. J. Syst. Evol. Microbiol.">
        <title>The Global Catalogue of Microorganisms (GCM) 10K type strain sequencing project: providing services to taxonomists for standard genome sequencing and annotation.</title>
        <authorList>
            <consortium name="The Broad Institute Genomics Platform"/>
            <consortium name="The Broad Institute Genome Sequencing Center for Infectious Disease"/>
            <person name="Wu L."/>
            <person name="Ma J."/>
        </authorList>
    </citation>
    <scope>NUCLEOTIDE SEQUENCE [LARGE SCALE GENOMIC DNA]</scope>
    <source>
        <strain evidence="6">JCM 18715</strain>
    </source>
</reference>
<comment type="similarity">
    <text evidence="1">Belongs to the transglycosylase Slt family.</text>
</comment>
<feature type="region of interest" description="Disordered" evidence="2">
    <location>
        <begin position="435"/>
        <end position="462"/>
    </location>
</feature>
<name>A0ABP9R1S3_9RHOO</name>
<dbReference type="Gene3D" id="1.10.530.10">
    <property type="match status" value="1"/>
</dbReference>
<dbReference type="RefSeq" id="WP_345534248.1">
    <property type="nucleotide sequence ID" value="NZ_BAABLD010000017.1"/>
</dbReference>
<sequence>MKALAHRIGLHRKTLPAFAGACLLIAAPLLQAAEGAFALQAATALGSAQREVAPAPAPSGSTTPAAMPLVAPVVAPVLGPSETENRNSNITSVDHSAETEDIWQRIRAGFAMRNLSGPVVDDRMNYYLARPTAIKVMLERSRKYLYHIVTELEKRGMPTELALLPVVESAYNPQALSSAKAAGLWQFIPSTGKSYALAQNWWVDERRDIIASTDAALAYLQTIYEMHGDWHLALASYNWGENAVARAVARNKAAGLPTDYASLRMPEETRYYVPKLQAIKNIIAQPERYKVDLPDIPNQPYFTRVERVQRMDVAVAAKLAELPTTEFLMLNPGYNRPVLPGTKDTSIVLPLDNARKFEENLARHVATSDSPPLLTWKTWVVPKTSRIEQIAKELGMAVQSLCVANGLRARALLAAGYKLLVPSSISEPLPESLARLGQTPSAKPAKYKAPKRGVVRGNRRKG</sequence>
<dbReference type="InterPro" id="IPR023346">
    <property type="entry name" value="Lysozyme-like_dom_sf"/>
</dbReference>
<evidence type="ECO:0000313" key="6">
    <source>
        <dbReference type="Proteomes" id="UP001500547"/>
    </source>
</evidence>